<organism evidence="1 2">
    <name type="scientific">Desulfarculus baarsii (strain ATCC 33931 / DSM 2075 / LMG 7858 / VKM B-1802 / 2st14)</name>
    <dbReference type="NCBI Taxonomy" id="644282"/>
    <lineage>
        <taxon>Bacteria</taxon>
        <taxon>Pseudomonadati</taxon>
        <taxon>Thermodesulfobacteriota</taxon>
        <taxon>Desulfarculia</taxon>
        <taxon>Desulfarculales</taxon>
        <taxon>Desulfarculaceae</taxon>
        <taxon>Desulfarculus</taxon>
    </lineage>
</organism>
<dbReference type="HOGENOM" id="CLU_114103_0_0_7"/>
<evidence type="ECO:0000313" key="2">
    <source>
        <dbReference type="Proteomes" id="UP000009047"/>
    </source>
</evidence>
<dbReference type="AlphaFoldDB" id="E1QIC7"/>
<evidence type="ECO:0000313" key="1">
    <source>
        <dbReference type="EMBL" id="ADK85444.1"/>
    </source>
</evidence>
<dbReference type="Proteomes" id="UP000009047">
    <property type="component" value="Chromosome"/>
</dbReference>
<dbReference type="InterPro" id="IPR025529">
    <property type="entry name" value="DUF4416"/>
</dbReference>
<name>E1QIC7_DESB2</name>
<accession>E1QIC7</accession>
<dbReference type="eggNOG" id="ENOG5032RQK">
    <property type="taxonomic scope" value="Bacteria"/>
</dbReference>
<dbReference type="KEGG" id="dbr:Deba_2079"/>
<keyword evidence="2" id="KW-1185">Reference proteome</keyword>
<sequence>MAKAPEPATLVISLLAREEAPRLAAIRALAELCGPLERLSAPMAFGQTIYYEPEMGLGLDRRLAVFERPTPLHELARIKKQCMALEVSLAREGRRAVNIDPGLLTADGLILATHKYQGHRLPLGLDLYCELTLFFQRGRYRALAWTYSDYAGDEMTRLLALIRERHLWRLKRRAAADSGEDQ</sequence>
<dbReference type="Pfam" id="PF14385">
    <property type="entry name" value="DUF4416"/>
    <property type="match status" value="1"/>
</dbReference>
<dbReference type="RefSeq" id="WP_013258885.1">
    <property type="nucleotide sequence ID" value="NC_014365.1"/>
</dbReference>
<dbReference type="STRING" id="644282.Deba_2079"/>
<reference evidence="1 2" key="1">
    <citation type="journal article" date="2010" name="Stand. Genomic Sci.">
        <title>Complete genome sequence of Desulfarculus baarsii type strain (2st14).</title>
        <authorList>
            <person name="Sun H."/>
            <person name="Spring S."/>
            <person name="Lapidus A."/>
            <person name="Davenport K."/>
            <person name="Del Rio T.G."/>
            <person name="Tice H."/>
            <person name="Nolan M."/>
            <person name="Copeland A."/>
            <person name="Cheng J.F."/>
            <person name="Lucas S."/>
            <person name="Tapia R."/>
            <person name="Goodwin L."/>
            <person name="Pitluck S."/>
            <person name="Ivanova N."/>
            <person name="Pagani I."/>
            <person name="Mavromatis K."/>
            <person name="Ovchinnikova G."/>
            <person name="Pati A."/>
            <person name="Chen A."/>
            <person name="Palaniappan K."/>
            <person name="Hauser L."/>
            <person name="Chang Y.J."/>
            <person name="Jeffries C.D."/>
            <person name="Detter J.C."/>
            <person name="Han C."/>
            <person name="Rohde M."/>
            <person name="Brambilla E."/>
            <person name="Goker M."/>
            <person name="Woyke T."/>
            <person name="Bristow J."/>
            <person name="Eisen J.A."/>
            <person name="Markowitz V."/>
            <person name="Hugenholtz P."/>
            <person name="Kyrpides N.C."/>
            <person name="Klenk H.P."/>
            <person name="Land M."/>
        </authorList>
    </citation>
    <scope>NUCLEOTIDE SEQUENCE [LARGE SCALE GENOMIC DNA]</scope>
    <source>
        <strain evidence="2">ATCC 33931 / DSM 2075 / LMG 7858 / VKM B-1802 / 2st14</strain>
    </source>
</reference>
<dbReference type="EMBL" id="CP002085">
    <property type="protein sequence ID" value="ADK85444.1"/>
    <property type="molecule type" value="Genomic_DNA"/>
</dbReference>
<dbReference type="OrthoDB" id="9788989at2"/>
<proteinExistence type="predicted"/>
<protein>
    <submittedName>
        <fullName evidence="1">GTP-binding protein</fullName>
    </submittedName>
</protein>
<gene>
    <name evidence="1" type="ordered locus">Deba_2079</name>
</gene>